<evidence type="ECO:0000259" key="25">
    <source>
        <dbReference type="Pfam" id="PF07992"/>
    </source>
</evidence>
<comment type="caution">
    <text evidence="27">The sequence shown here is derived from an EMBL/GenBank/DDBJ whole genome shotgun (WGS) entry which is preliminary data.</text>
</comment>
<comment type="catalytic activity">
    <reaction evidence="20">
        <text>hydrogen sulfide + 6 oxidized [2Fe-2S]-[ferredoxin] + 3 H2O = sulfite + 6 reduced [2Fe-2S]-[ferredoxin] + 7 H(+)</text>
        <dbReference type="Rhea" id="RHEA:23132"/>
        <dbReference type="Rhea" id="RHEA-COMP:10000"/>
        <dbReference type="Rhea" id="RHEA-COMP:10001"/>
        <dbReference type="ChEBI" id="CHEBI:15377"/>
        <dbReference type="ChEBI" id="CHEBI:15378"/>
        <dbReference type="ChEBI" id="CHEBI:17359"/>
        <dbReference type="ChEBI" id="CHEBI:29919"/>
        <dbReference type="ChEBI" id="CHEBI:33737"/>
        <dbReference type="ChEBI" id="CHEBI:33738"/>
        <dbReference type="EC" id="1.8.7.1"/>
    </reaction>
</comment>
<feature type="domain" description="Nitrite/Sulfite reductase ferredoxin-like" evidence="23">
    <location>
        <begin position="551"/>
        <end position="612"/>
    </location>
</feature>
<comment type="cofactor">
    <cofactor evidence="3 21">
        <name>FAD</name>
        <dbReference type="ChEBI" id="CHEBI:57692"/>
    </cofactor>
</comment>
<keyword evidence="10 21" id="KW-0285">Flavoprotein</keyword>
<dbReference type="Gene3D" id="3.30.390.30">
    <property type="match status" value="1"/>
</dbReference>
<feature type="domain" description="FAD/NAD(P)-binding" evidence="25">
    <location>
        <begin position="5"/>
        <end position="288"/>
    </location>
</feature>
<keyword evidence="18 21" id="KW-0534">Nitrate assimilation</keyword>
<keyword evidence="16" id="KW-0408">Iron</keyword>
<evidence type="ECO:0000259" key="24">
    <source>
        <dbReference type="Pfam" id="PF04324"/>
    </source>
</evidence>
<dbReference type="Proteomes" id="UP001595859">
    <property type="component" value="Unassembled WGS sequence"/>
</dbReference>
<dbReference type="Gene3D" id="1.10.10.1100">
    <property type="entry name" value="BFD-like [2Fe-2S]-binding domain"/>
    <property type="match status" value="1"/>
</dbReference>
<evidence type="ECO:0000256" key="17">
    <source>
        <dbReference type="ARBA" id="ARBA00023014"/>
    </source>
</evidence>
<evidence type="ECO:0000256" key="15">
    <source>
        <dbReference type="ARBA" id="ARBA00023002"/>
    </source>
</evidence>
<dbReference type="InterPro" id="IPR023753">
    <property type="entry name" value="FAD/NAD-binding_dom"/>
</dbReference>
<dbReference type="Pfam" id="PF03460">
    <property type="entry name" value="NIR_SIR_ferr"/>
    <property type="match status" value="1"/>
</dbReference>
<evidence type="ECO:0000256" key="16">
    <source>
        <dbReference type="ARBA" id="ARBA00023004"/>
    </source>
</evidence>
<protein>
    <recommendedName>
        <fullName evidence="7">assimilatory sulfite reductase (ferredoxin)</fullName>
        <ecNumber evidence="7">1.8.7.1</ecNumber>
    </recommendedName>
</protein>
<dbReference type="PRINTS" id="PR00397">
    <property type="entry name" value="SIROHAEM"/>
</dbReference>
<feature type="domain" description="NADH-rubredoxin oxidoreductase C-terminal" evidence="26">
    <location>
        <begin position="321"/>
        <end position="387"/>
    </location>
</feature>
<evidence type="ECO:0000313" key="27">
    <source>
        <dbReference type="EMBL" id="MFC4855216.1"/>
    </source>
</evidence>
<gene>
    <name evidence="27" type="primary">nirB</name>
    <name evidence="27" type="ORF">ACFPCV_17040</name>
</gene>
<evidence type="ECO:0000259" key="22">
    <source>
        <dbReference type="Pfam" id="PF01077"/>
    </source>
</evidence>
<dbReference type="PROSITE" id="PS00365">
    <property type="entry name" value="NIR_SIR"/>
    <property type="match status" value="1"/>
</dbReference>
<evidence type="ECO:0000256" key="6">
    <source>
        <dbReference type="ARBA" id="ARBA00010429"/>
    </source>
</evidence>
<evidence type="ECO:0000256" key="8">
    <source>
        <dbReference type="ARBA" id="ARBA00022485"/>
    </source>
</evidence>
<evidence type="ECO:0000259" key="26">
    <source>
        <dbReference type="Pfam" id="PF18267"/>
    </source>
</evidence>
<evidence type="ECO:0000313" key="28">
    <source>
        <dbReference type="Proteomes" id="UP001595859"/>
    </source>
</evidence>
<accession>A0ABV9S3R5</accession>
<dbReference type="PRINTS" id="PR00368">
    <property type="entry name" value="FADPNR"/>
</dbReference>
<sequence>MPRTLVVAGNGPVGHRLVESLREKDVTGEWRVEVFAEESRPAYDRVALTSYVDTWDPLALQLDGATHDGDELVGLHLGDPVVGIDRAAKEVTTRSGATVAYDALVLATGSYPFVPPVPGHDLPGCHVYRTIEDLDAIRADAEKAARGRRAALVVGGGLLGLEAAKALRDMGLSPHVVELAPRLMPLQVDDGGGGLLRMLIERLDVTVHPGTGTQSIEADRGRLLARLGNGTELDVDLVVFSAGVRPRDELARAAGLDVGARGGVAVGSDCATSDQAIYAIGECACVDGVVYGLVAPGNAMAEVVADRLLGGQAAFESGDTSTRLKLLGVDVASFGDAHATTEGALEVVFNDAVAGTYKKLVVSDDAKTLLGGVLVGDAAQYPLLRPLVGRDLPGDPAAMIAPAGAAAVGIGALPDEAQVCSCNAVTKGAIHGAITEGCADVPALKACTRAGTTCGSCVPMLRQLLAAAGVEQSTALCEHFTRKRSELFEILRSTGIRTFSELVSRYGTGTGCDVCKPAVASMLASLGNGHVLDGEQAALQDTGDHFLANMQRNGTYSVVPRIPGGEITPEKLMVIAQVAQDFGLYTKITGGQRIDLFGATVDQLPRIWRRLVDAGFESGHAYGKALRTVKSCVGDTWCRYGVQDSVRLAIELELRYRGLRAPHKIKAAVSGCARECAEARSKDFGVIATEHGWNLYVGGNGGFTPRHAELFVSDVPTADLFTYIDRFLMFYVRTADRLQRTAAWLESLDGGVDHLREVIVDDSLGICDDLDAAMAKHVGSYADEWAGVLGDPAKLARFTSFVNAPDTPDPTISFREERGQPVPLGLPVAVTR</sequence>
<dbReference type="RefSeq" id="WP_378057164.1">
    <property type="nucleotide sequence ID" value="NZ_JBHSIS010000007.1"/>
</dbReference>
<keyword evidence="9" id="KW-0349">Heme</keyword>
<evidence type="ECO:0000256" key="4">
    <source>
        <dbReference type="ARBA" id="ARBA00003247"/>
    </source>
</evidence>
<dbReference type="SUPFAM" id="SSF51905">
    <property type="entry name" value="FAD/NAD(P)-binding domain"/>
    <property type="match status" value="2"/>
</dbReference>
<organism evidence="27 28">
    <name type="scientific">Actinophytocola glycyrrhizae</name>
    <dbReference type="NCBI Taxonomy" id="2044873"/>
    <lineage>
        <taxon>Bacteria</taxon>
        <taxon>Bacillati</taxon>
        <taxon>Actinomycetota</taxon>
        <taxon>Actinomycetes</taxon>
        <taxon>Pseudonocardiales</taxon>
        <taxon>Pseudonocardiaceae</taxon>
    </lineage>
</organism>
<dbReference type="InterPro" id="IPR017121">
    <property type="entry name" value="Nitrite_Rdtase_lsu"/>
</dbReference>
<dbReference type="Pfam" id="PF01077">
    <property type="entry name" value="NIR_SIR"/>
    <property type="match status" value="1"/>
</dbReference>
<dbReference type="InterPro" id="IPR005117">
    <property type="entry name" value="NiRdtase/SiRdtase_haem-b_fer"/>
</dbReference>
<dbReference type="InterPro" id="IPR052034">
    <property type="entry name" value="NasD-like"/>
</dbReference>
<feature type="domain" description="BFD-like [2Fe-2S]-binding" evidence="24">
    <location>
        <begin position="419"/>
        <end position="466"/>
    </location>
</feature>
<dbReference type="InterPro" id="IPR041854">
    <property type="entry name" value="BFD-like_2Fe2S-bd_dom_sf"/>
</dbReference>
<dbReference type="SUPFAM" id="SSF56014">
    <property type="entry name" value="Nitrite and sulphite reductase 4Fe-4S domain-like"/>
    <property type="match status" value="1"/>
</dbReference>
<dbReference type="Pfam" id="PF04324">
    <property type="entry name" value="Fer2_BFD"/>
    <property type="match status" value="1"/>
</dbReference>
<comment type="function">
    <text evidence="4">Catalyzes the reduction of sulfite to sulfide, a step in the biosynthesis of sulfur-containing amino acids and cofactors.</text>
</comment>
<dbReference type="PANTHER" id="PTHR43809">
    <property type="entry name" value="NITRITE REDUCTASE (NADH) LARGE SUBUNIT"/>
    <property type="match status" value="1"/>
</dbReference>
<comment type="cofactor">
    <cofactor evidence="1">
        <name>siroheme</name>
        <dbReference type="ChEBI" id="CHEBI:60052"/>
    </cofactor>
</comment>
<evidence type="ECO:0000256" key="10">
    <source>
        <dbReference type="ARBA" id="ARBA00022630"/>
    </source>
</evidence>
<feature type="domain" description="Nitrite/sulphite reductase 4Fe-4S" evidence="22">
    <location>
        <begin position="623"/>
        <end position="759"/>
    </location>
</feature>
<keyword evidence="14 21" id="KW-0274">FAD</keyword>
<evidence type="ECO:0000256" key="20">
    <source>
        <dbReference type="ARBA" id="ARBA00049518"/>
    </source>
</evidence>
<proteinExistence type="inferred from homology"/>
<dbReference type="InterPro" id="IPR007419">
    <property type="entry name" value="BFD-like_2Fe2S-bd_dom"/>
</dbReference>
<keyword evidence="28" id="KW-1185">Reference proteome</keyword>
<reference evidence="28" key="1">
    <citation type="journal article" date="2019" name="Int. J. Syst. Evol. Microbiol.">
        <title>The Global Catalogue of Microorganisms (GCM) 10K type strain sequencing project: providing services to taxonomists for standard genome sequencing and annotation.</title>
        <authorList>
            <consortium name="The Broad Institute Genomics Platform"/>
            <consortium name="The Broad Institute Genome Sequencing Center for Infectious Disease"/>
            <person name="Wu L."/>
            <person name="Ma J."/>
        </authorList>
    </citation>
    <scope>NUCLEOTIDE SEQUENCE [LARGE SCALE GENOMIC DNA]</scope>
    <source>
        <strain evidence="28">ZS-22-S1</strain>
    </source>
</reference>
<dbReference type="Pfam" id="PF07992">
    <property type="entry name" value="Pyr_redox_2"/>
    <property type="match status" value="1"/>
</dbReference>
<evidence type="ECO:0000256" key="14">
    <source>
        <dbReference type="ARBA" id="ARBA00022827"/>
    </source>
</evidence>
<dbReference type="InterPro" id="IPR006066">
    <property type="entry name" value="NO2/SO3_Rdtase_FeS/sirohaem_BS"/>
</dbReference>
<dbReference type="InterPro" id="IPR036188">
    <property type="entry name" value="FAD/NAD-bd_sf"/>
</dbReference>
<comment type="cofactor">
    <cofactor evidence="19">
        <name>[2Fe-2S] cluster</name>
        <dbReference type="ChEBI" id="CHEBI:190135"/>
    </cofactor>
</comment>
<dbReference type="EC" id="1.8.7.1" evidence="7"/>
<dbReference type="InterPro" id="IPR016156">
    <property type="entry name" value="FAD/NAD-linked_Rdtase_dimer_sf"/>
</dbReference>
<evidence type="ECO:0000256" key="19">
    <source>
        <dbReference type="ARBA" id="ARBA00034078"/>
    </source>
</evidence>
<evidence type="ECO:0000256" key="1">
    <source>
        <dbReference type="ARBA" id="ARBA00001929"/>
    </source>
</evidence>
<keyword evidence="13" id="KW-0883">Thioether bond</keyword>
<evidence type="ECO:0000256" key="11">
    <source>
        <dbReference type="ARBA" id="ARBA00022714"/>
    </source>
</evidence>
<dbReference type="PIRSF" id="PIRSF037149">
    <property type="entry name" value="NirB"/>
    <property type="match status" value="1"/>
</dbReference>
<dbReference type="PRINTS" id="PR00411">
    <property type="entry name" value="PNDRDTASEI"/>
</dbReference>
<dbReference type="InterPro" id="IPR036136">
    <property type="entry name" value="Nit/Sulf_reduc_fer-like_dom_sf"/>
</dbReference>
<evidence type="ECO:0000256" key="7">
    <source>
        <dbReference type="ARBA" id="ARBA00012353"/>
    </source>
</evidence>
<dbReference type="InterPro" id="IPR012744">
    <property type="entry name" value="Nitri_red_NirB"/>
</dbReference>
<evidence type="ECO:0000256" key="2">
    <source>
        <dbReference type="ARBA" id="ARBA00001966"/>
    </source>
</evidence>
<evidence type="ECO:0000259" key="23">
    <source>
        <dbReference type="Pfam" id="PF03460"/>
    </source>
</evidence>
<evidence type="ECO:0000256" key="3">
    <source>
        <dbReference type="ARBA" id="ARBA00001974"/>
    </source>
</evidence>
<comment type="similarity">
    <text evidence="6">Belongs to the nitrite and sulfite reductase 4Fe-4S domain family.</text>
</comment>
<comment type="cofactor">
    <cofactor evidence="2">
        <name>[4Fe-4S] cluster</name>
        <dbReference type="ChEBI" id="CHEBI:49883"/>
    </cofactor>
</comment>
<comment type="pathway">
    <text evidence="5">Nitrogen metabolism; nitrate reduction (assimilation).</text>
</comment>
<keyword evidence="17" id="KW-0411">Iron-sulfur</keyword>
<dbReference type="InterPro" id="IPR045854">
    <property type="entry name" value="NO2/SO3_Rdtase_4Fe4S_sf"/>
</dbReference>
<dbReference type="Gene3D" id="3.30.413.10">
    <property type="entry name" value="Sulfite Reductase Hemoprotein, domain 1"/>
    <property type="match status" value="1"/>
</dbReference>
<dbReference type="PANTHER" id="PTHR43809:SF1">
    <property type="entry name" value="NITRITE REDUCTASE (NADH) LARGE SUBUNIT"/>
    <property type="match status" value="1"/>
</dbReference>
<keyword evidence="11" id="KW-0001">2Fe-2S</keyword>
<dbReference type="InterPro" id="IPR041575">
    <property type="entry name" value="Rubredoxin_C"/>
</dbReference>
<evidence type="ECO:0000256" key="12">
    <source>
        <dbReference type="ARBA" id="ARBA00022723"/>
    </source>
</evidence>
<dbReference type="Pfam" id="PF18267">
    <property type="entry name" value="Rubredoxin_C"/>
    <property type="match status" value="1"/>
</dbReference>
<keyword evidence="8" id="KW-0004">4Fe-4S</keyword>
<dbReference type="CDD" id="cd19943">
    <property type="entry name" value="NirB_Fer2_BFD-like_1"/>
    <property type="match status" value="1"/>
</dbReference>
<dbReference type="SUPFAM" id="SSF55124">
    <property type="entry name" value="Nitrite/Sulfite reductase N-terminal domain-like"/>
    <property type="match status" value="1"/>
</dbReference>
<evidence type="ECO:0000256" key="13">
    <source>
        <dbReference type="ARBA" id="ARBA00022784"/>
    </source>
</evidence>
<evidence type="ECO:0000256" key="21">
    <source>
        <dbReference type="PIRNR" id="PIRNR037149"/>
    </source>
</evidence>
<keyword evidence="12" id="KW-0479">Metal-binding</keyword>
<dbReference type="EMBL" id="JBHSIS010000007">
    <property type="protein sequence ID" value="MFC4855216.1"/>
    <property type="molecule type" value="Genomic_DNA"/>
</dbReference>
<dbReference type="Gene3D" id="3.50.50.60">
    <property type="entry name" value="FAD/NAD(P)-binding domain"/>
    <property type="match status" value="2"/>
</dbReference>
<dbReference type="CDD" id="cd19944">
    <property type="entry name" value="NirB_Fer2_BFD-like_2"/>
    <property type="match status" value="1"/>
</dbReference>
<dbReference type="NCBIfam" id="NF011565">
    <property type="entry name" value="PRK14989.1"/>
    <property type="match status" value="1"/>
</dbReference>
<evidence type="ECO:0000256" key="18">
    <source>
        <dbReference type="ARBA" id="ARBA00023063"/>
    </source>
</evidence>
<evidence type="ECO:0000256" key="9">
    <source>
        <dbReference type="ARBA" id="ARBA00022617"/>
    </source>
</evidence>
<dbReference type="InterPro" id="IPR006067">
    <property type="entry name" value="NO2/SO3_Rdtase_4Fe4S_dom"/>
</dbReference>
<dbReference type="NCBIfam" id="TIGR02374">
    <property type="entry name" value="nitri_red_nirB"/>
    <property type="match status" value="1"/>
</dbReference>
<keyword evidence="15" id="KW-0560">Oxidoreductase</keyword>
<name>A0ABV9S3R5_9PSEU</name>
<evidence type="ECO:0000256" key="5">
    <source>
        <dbReference type="ARBA" id="ARBA00005096"/>
    </source>
</evidence>